<dbReference type="Gene3D" id="3.60.10.10">
    <property type="entry name" value="Endonuclease/exonuclease/phosphatase"/>
    <property type="match status" value="1"/>
</dbReference>
<dbReference type="PANTHER" id="PTHR11200">
    <property type="entry name" value="INOSITOL 5-PHOSPHATASE"/>
    <property type="match status" value="1"/>
</dbReference>
<dbReference type="Pfam" id="PF22669">
    <property type="entry name" value="Exo_endo_phos2"/>
    <property type="match status" value="1"/>
</dbReference>
<accession>A0A8S3BF81</accession>
<sequence length="196" mass="22606">MSNSSNRLELRLKEREDEYTRYEQFYVLVGTFNVNNKSTPPNILLEQWFSQATENRESEKNKIPDIIAVGFQEIDTSGGAYIYDDKKKEDDWERIVRKTIAACYEENNTENIQFTLLNRIKLVGILLFVYVRSTHLARCTLVSNSTVPTGFMGIAGNKGGVGVRFRFYETDICFVNSHFASGDGQKERRNEDYLTI</sequence>
<dbReference type="PANTHER" id="PTHR11200:SF300">
    <property type="entry name" value="TYPE II INOSITOL 1,4,5-TRISPHOSPHATE 5-PHOSPHATASE"/>
    <property type="match status" value="1"/>
</dbReference>
<dbReference type="SMART" id="SM00128">
    <property type="entry name" value="IPPc"/>
    <property type="match status" value="1"/>
</dbReference>
<dbReference type="EMBL" id="CAJOBJ010153594">
    <property type="protein sequence ID" value="CAF4816666.1"/>
    <property type="molecule type" value="Genomic_DNA"/>
</dbReference>
<dbReference type="AlphaFoldDB" id="A0A8S3BF81"/>
<dbReference type="GO" id="GO:0004439">
    <property type="term" value="F:phosphatidylinositol-4,5-bisphosphate 5-phosphatase activity"/>
    <property type="evidence" value="ECO:0007669"/>
    <property type="project" value="TreeGrafter"/>
</dbReference>
<dbReference type="Proteomes" id="UP000681720">
    <property type="component" value="Unassembled WGS sequence"/>
</dbReference>
<proteinExistence type="predicted"/>
<organism evidence="2 3">
    <name type="scientific">Rotaria magnacalcarata</name>
    <dbReference type="NCBI Taxonomy" id="392030"/>
    <lineage>
        <taxon>Eukaryota</taxon>
        <taxon>Metazoa</taxon>
        <taxon>Spiralia</taxon>
        <taxon>Gnathifera</taxon>
        <taxon>Rotifera</taxon>
        <taxon>Eurotatoria</taxon>
        <taxon>Bdelloidea</taxon>
        <taxon>Philodinida</taxon>
        <taxon>Philodinidae</taxon>
        <taxon>Rotaria</taxon>
    </lineage>
</organism>
<protein>
    <recommendedName>
        <fullName evidence="1">Inositol polyphosphate-related phosphatase domain-containing protein</fullName>
    </recommendedName>
</protein>
<reference evidence="2" key="1">
    <citation type="submission" date="2021-02" db="EMBL/GenBank/DDBJ databases">
        <authorList>
            <person name="Nowell W R."/>
        </authorList>
    </citation>
    <scope>NUCLEOTIDE SEQUENCE</scope>
</reference>
<comment type="caution">
    <text evidence="2">The sequence shown here is derived from an EMBL/GenBank/DDBJ whole genome shotgun (WGS) entry which is preliminary data.</text>
</comment>
<dbReference type="GO" id="GO:0016020">
    <property type="term" value="C:membrane"/>
    <property type="evidence" value="ECO:0007669"/>
    <property type="project" value="TreeGrafter"/>
</dbReference>
<dbReference type="InterPro" id="IPR000300">
    <property type="entry name" value="IPPc"/>
</dbReference>
<dbReference type="InterPro" id="IPR046985">
    <property type="entry name" value="IP5"/>
</dbReference>
<dbReference type="GO" id="GO:0046856">
    <property type="term" value="P:phosphatidylinositol dephosphorylation"/>
    <property type="evidence" value="ECO:0007669"/>
    <property type="project" value="InterPro"/>
</dbReference>
<evidence type="ECO:0000259" key="1">
    <source>
        <dbReference type="SMART" id="SM00128"/>
    </source>
</evidence>
<dbReference type="InterPro" id="IPR036691">
    <property type="entry name" value="Endo/exonu/phosph_ase_sf"/>
</dbReference>
<evidence type="ECO:0000313" key="2">
    <source>
        <dbReference type="EMBL" id="CAF4816666.1"/>
    </source>
</evidence>
<name>A0A8S3BF81_9BILA</name>
<dbReference type="SUPFAM" id="SSF56219">
    <property type="entry name" value="DNase I-like"/>
    <property type="match status" value="1"/>
</dbReference>
<feature type="non-terminal residue" evidence="2">
    <location>
        <position position="1"/>
    </location>
</feature>
<gene>
    <name evidence="2" type="ORF">GIL414_LOCUS47817</name>
</gene>
<evidence type="ECO:0000313" key="3">
    <source>
        <dbReference type="Proteomes" id="UP000681720"/>
    </source>
</evidence>
<feature type="domain" description="Inositol polyphosphate-related phosphatase" evidence="1">
    <location>
        <begin position="23"/>
        <end position="196"/>
    </location>
</feature>